<feature type="domain" description="Tyr recombinase" evidence="6">
    <location>
        <begin position="169"/>
        <end position="362"/>
    </location>
</feature>
<dbReference type="PROSITE" id="PS51900">
    <property type="entry name" value="CB"/>
    <property type="match status" value="1"/>
</dbReference>
<dbReference type="InterPro" id="IPR011010">
    <property type="entry name" value="DNA_brk_join_enz"/>
</dbReference>
<dbReference type="InterPro" id="IPR013762">
    <property type="entry name" value="Integrase-like_cat_sf"/>
</dbReference>
<keyword evidence="9" id="KW-1185">Reference proteome</keyword>
<evidence type="ECO:0000256" key="5">
    <source>
        <dbReference type="PROSITE-ProRule" id="PRU01248"/>
    </source>
</evidence>
<evidence type="ECO:0008006" key="10">
    <source>
        <dbReference type="Google" id="ProtNLM"/>
    </source>
</evidence>
<reference evidence="8 9" key="1">
    <citation type="submission" date="2024-02" db="EMBL/GenBank/DDBJ databases">
        <title>The Genome Sequence of Enterococcus sp. DIV0159.</title>
        <authorList>
            <person name="Earl A."/>
            <person name="Manson A."/>
            <person name="Gilmore M."/>
            <person name="Sanders J."/>
            <person name="Shea T."/>
            <person name="Howe W."/>
            <person name="Livny J."/>
            <person name="Cuomo C."/>
            <person name="Neafsey D."/>
            <person name="Birren B."/>
        </authorList>
    </citation>
    <scope>NUCLEOTIDE SEQUENCE [LARGE SCALE GENOMIC DNA]</scope>
    <source>
        <strain evidence="8 9">665A</strain>
    </source>
</reference>
<name>A0ABV0ELV8_9ENTE</name>
<evidence type="ECO:0000259" key="7">
    <source>
        <dbReference type="PROSITE" id="PS51900"/>
    </source>
</evidence>
<dbReference type="SUPFAM" id="SSF56349">
    <property type="entry name" value="DNA breaking-rejoining enzymes"/>
    <property type="match status" value="1"/>
</dbReference>
<dbReference type="PANTHER" id="PTHR30349">
    <property type="entry name" value="PHAGE INTEGRASE-RELATED"/>
    <property type="match status" value="1"/>
</dbReference>
<dbReference type="InterPro" id="IPR002104">
    <property type="entry name" value="Integrase_catalytic"/>
</dbReference>
<gene>
    <name evidence="8" type="ORF">JZO67_001558</name>
</gene>
<dbReference type="Gene3D" id="1.10.150.130">
    <property type="match status" value="1"/>
</dbReference>
<dbReference type="InterPro" id="IPR004107">
    <property type="entry name" value="Integrase_SAM-like_N"/>
</dbReference>
<dbReference type="PROSITE" id="PS51898">
    <property type="entry name" value="TYR_RECOMBINASE"/>
    <property type="match status" value="1"/>
</dbReference>
<dbReference type="InterPro" id="IPR050090">
    <property type="entry name" value="Tyrosine_recombinase_XerCD"/>
</dbReference>
<dbReference type="PANTHER" id="PTHR30349:SF64">
    <property type="entry name" value="PROPHAGE INTEGRASE INTD-RELATED"/>
    <property type="match status" value="1"/>
</dbReference>
<feature type="domain" description="Core-binding (CB)" evidence="7">
    <location>
        <begin position="66"/>
        <end position="148"/>
    </location>
</feature>
<dbReference type="Proteomes" id="UP000664357">
    <property type="component" value="Unassembled WGS sequence"/>
</dbReference>
<sequence>MARTGENIYKRKDGRWEGRYHIGRKSNGRLRYGYIYGKTYREVKEKLEPLKKKVALLSHYQVAGGLTYQQWINQWTVEMKATVKDSTFCSYSYKINRYLLPHLKETPLHEINGEQLKKMVQSWLDEGLSVSSIKIIVGLLSKSLKNAEQMGKIEKNPCINVMLPKAKKKKVRALSKREQRKLERLAERSKSSKALSVVLAMHTGMRIGEISALRWENILFDQNLIMVENTYQRLTMPDGQKTKMSYSSVKSVSSLRVIPMSKKIREALMERKKQATDEYVFSVNGKPCEPRLLTYHFHRLRKKANLGQIHFHQLRHTFATRCLESGADIPSVSALLGHASSQMTLDVYSDSMLTQRVVAISSMEKAIS</sequence>
<evidence type="ECO:0000256" key="3">
    <source>
        <dbReference type="ARBA" id="ARBA00023125"/>
    </source>
</evidence>
<evidence type="ECO:0000313" key="8">
    <source>
        <dbReference type="EMBL" id="MEO1769607.1"/>
    </source>
</evidence>
<dbReference type="RefSeq" id="WP_207700605.1">
    <property type="nucleotide sequence ID" value="NZ_JAFREL020000001.1"/>
</dbReference>
<accession>A0ABV0ELV8</accession>
<dbReference type="Pfam" id="PF00589">
    <property type="entry name" value="Phage_integrase"/>
    <property type="match status" value="1"/>
</dbReference>
<dbReference type="Pfam" id="PF14659">
    <property type="entry name" value="Phage_int_SAM_3"/>
    <property type="match status" value="1"/>
</dbReference>
<proteinExistence type="inferred from homology"/>
<dbReference type="Gene3D" id="1.10.443.10">
    <property type="entry name" value="Intergrase catalytic core"/>
    <property type="match status" value="1"/>
</dbReference>
<comment type="caution">
    <text evidence="8">The sequence shown here is derived from an EMBL/GenBank/DDBJ whole genome shotgun (WGS) entry which is preliminary data.</text>
</comment>
<evidence type="ECO:0000256" key="2">
    <source>
        <dbReference type="ARBA" id="ARBA00022908"/>
    </source>
</evidence>
<evidence type="ECO:0000259" key="6">
    <source>
        <dbReference type="PROSITE" id="PS51898"/>
    </source>
</evidence>
<keyword evidence="4" id="KW-0233">DNA recombination</keyword>
<evidence type="ECO:0000256" key="4">
    <source>
        <dbReference type="ARBA" id="ARBA00023172"/>
    </source>
</evidence>
<organism evidence="8 9">
    <name type="scientific">Candidatus Enterococcus ferrettii</name>
    <dbReference type="NCBI Taxonomy" id="2815324"/>
    <lineage>
        <taxon>Bacteria</taxon>
        <taxon>Bacillati</taxon>
        <taxon>Bacillota</taxon>
        <taxon>Bacilli</taxon>
        <taxon>Lactobacillales</taxon>
        <taxon>Enterococcaceae</taxon>
        <taxon>Enterococcus</taxon>
    </lineage>
</organism>
<evidence type="ECO:0000256" key="1">
    <source>
        <dbReference type="ARBA" id="ARBA00008857"/>
    </source>
</evidence>
<comment type="similarity">
    <text evidence="1">Belongs to the 'phage' integrase family.</text>
</comment>
<dbReference type="EMBL" id="JAFREL020000001">
    <property type="protein sequence ID" value="MEO1769607.1"/>
    <property type="molecule type" value="Genomic_DNA"/>
</dbReference>
<dbReference type="CDD" id="cd01189">
    <property type="entry name" value="INT_ICEBs1_C_like"/>
    <property type="match status" value="1"/>
</dbReference>
<evidence type="ECO:0000313" key="9">
    <source>
        <dbReference type="Proteomes" id="UP000664357"/>
    </source>
</evidence>
<dbReference type="InterPro" id="IPR044068">
    <property type="entry name" value="CB"/>
</dbReference>
<dbReference type="InterPro" id="IPR010998">
    <property type="entry name" value="Integrase_recombinase_N"/>
</dbReference>
<protein>
    <recommendedName>
        <fullName evidence="10">Site-specific integrase</fullName>
    </recommendedName>
</protein>
<keyword evidence="3 5" id="KW-0238">DNA-binding</keyword>
<keyword evidence="2" id="KW-0229">DNA integration</keyword>